<organism evidence="4 5">
    <name type="scientific">Crassostrea virginica</name>
    <name type="common">Eastern oyster</name>
    <dbReference type="NCBI Taxonomy" id="6565"/>
    <lineage>
        <taxon>Eukaryota</taxon>
        <taxon>Metazoa</taxon>
        <taxon>Spiralia</taxon>
        <taxon>Lophotrochozoa</taxon>
        <taxon>Mollusca</taxon>
        <taxon>Bivalvia</taxon>
        <taxon>Autobranchia</taxon>
        <taxon>Pteriomorphia</taxon>
        <taxon>Ostreida</taxon>
        <taxon>Ostreoidea</taxon>
        <taxon>Ostreidae</taxon>
        <taxon>Crassostrea</taxon>
    </lineage>
</organism>
<sequence length="462" mass="52893">MATLMRLQKPYCDKERLNLVSTFFLVCIIQNIQCSNHIDTFHCFRANECIDIQSFPKNEADVSNEIKASYIPVRSQRRVLVRCNSTERNDVGERKYEYEDKCKITISNYERSDEGNEEVEMLELCDVEPVSKTLYEKCEINEENEDESLICKEVGPKKLWWCKAGYVVNMASLECLKANKKLNEECVLYEQCTGTENGNTCRTVVGTDMKECSCNDQFEIIDGKCLKVERQLYESCENEQQCYGTVNAGKCRSVANHSFCFCNDGLVEYQGRCVEVGNRGLNETCERVQCNKTTTAGVYGENRTCACDKVQEEGLSGIQKQLLLVVGVLFTFVVVLFIAVLVQQKKRSEKSSQMESTRKPGNLYREARDGEFISTQRMHTVSESYNSVPVQSNYNSLHQNEDDKESRSGNVYDRAQPKHSFRNDEFRTDSNLYNHLHVKPFQLSADIYDKTEGIPMPSFSAN</sequence>
<reference evidence="5" key="1">
    <citation type="submission" date="2025-08" db="UniProtKB">
        <authorList>
            <consortium name="RefSeq"/>
        </authorList>
    </citation>
    <scope>IDENTIFICATION</scope>
    <source>
        <tissue evidence="5">Whole sample</tissue>
    </source>
</reference>
<keyword evidence="2" id="KW-1133">Transmembrane helix</keyword>
<gene>
    <name evidence="5" type="primary">LOC111109840</name>
</gene>
<keyword evidence="4" id="KW-1185">Reference proteome</keyword>
<evidence type="ECO:0000313" key="4">
    <source>
        <dbReference type="Proteomes" id="UP000694844"/>
    </source>
</evidence>
<dbReference type="RefSeq" id="XP_022301795.1">
    <property type="nucleotide sequence ID" value="XM_022446087.1"/>
</dbReference>
<evidence type="ECO:0000259" key="3">
    <source>
        <dbReference type="Pfam" id="PF01683"/>
    </source>
</evidence>
<keyword evidence="2" id="KW-0812">Transmembrane</keyword>
<protein>
    <submittedName>
        <fullName evidence="5">Uncharacterized protein LOC111109840 isoform X1</fullName>
    </submittedName>
</protein>
<dbReference type="AlphaFoldDB" id="A0A8B8BEJ9"/>
<dbReference type="OrthoDB" id="6209863at2759"/>
<feature type="region of interest" description="Disordered" evidence="1">
    <location>
        <begin position="393"/>
        <end position="420"/>
    </location>
</feature>
<dbReference type="KEGG" id="cvn:111109840"/>
<dbReference type="Proteomes" id="UP000694844">
    <property type="component" value="Chromosome 8"/>
</dbReference>
<proteinExistence type="predicted"/>
<feature type="region of interest" description="Disordered" evidence="1">
    <location>
        <begin position="349"/>
        <end position="368"/>
    </location>
</feature>
<feature type="compositionally biased region" description="Basic and acidic residues" evidence="1">
    <location>
        <begin position="349"/>
        <end position="358"/>
    </location>
</feature>
<dbReference type="InterPro" id="IPR006149">
    <property type="entry name" value="EB_dom"/>
</dbReference>
<feature type="domain" description="EB" evidence="3">
    <location>
        <begin position="214"/>
        <end position="273"/>
    </location>
</feature>
<dbReference type="GeneID" id="111109840"/>
<dbReference type="Pfam" id="PF01683">
    <property type="entry name" value="EB"/>
    <property type="match status" value="1"/>
</dbReference>
<feature type="transmembrane region" description="Helical" evidence="2">
    <location>
        <begin position="322"/>
        <end position="342"/>
    </location>
</feature>
<name>A0A8B8BEJ9_CRAVI</name>
<keyword evidence="2" id="KW-0472">Membrane</keyword>
<evidence type="ECO:0000313" key="5">
    <source>
        <dbReference type="RefSeq" id="XP_022301795.1"/>
    </source>
</evidence>
<evidence type="ECO:0000256" key="1">
    <source>
        <dbReference type="SAM" id="MobiDB-lite"/>
    </source>
</evidence>
<evidence type="ECO:0000256" key="2">
    <source>
        <dbReference type="SAM" id="Phobius"/>
    </source>
</evidence>
<accession>A0A8B8BEJ9</accession>